<name>A0A0K2TF42_LEPSM</name>
<feature type="non-terminal residue" evidence="1">
    <location>
        <position position="1"/>
    </location>
</feature>
<organism evidence="1">
    <name type="scientific">Lepeophtheirus salmonis</name>
    <name type="common">Salmon louse</name>
    <name type="synonym">Caligus salmonis</name>
    <dbReference type="NCBI Taxonomy" id="72036"/>
    <lineage>
        <taxon>Eukaryota</taxon>
        <taxon>Metazoa</taxon>
        <taxon>Ecdysozoa</taxon>
        <taxon>Arthropoda</taxon>
        <taxon>Crustacea</taxon>
        <taxon>Multicrustacea</taxon>
        <taxon>Hexanauplia</taxon>
        <taxon>Copepoda</taxon>
        <taxon>Siphonostomatoida</taxon>
        <taxon>Caligidae</taxon>
        <taxon>Lepeophtheirus</taxon>
    </lineage>
</organism>
<reference evidence="1" key="1">
    <citation type="submission" date="2014-05" db="EMBL/GenBank/DDBJ databases">
        <authorList>
            <person name="Chronopoulou M."/>
        </authorList>
    </citation>
    <scope>NUCLEOTIDE SEQUENCE</scope>
    <source>
        <tissue evidence="1">Whole organism</tissue>
    </source>
</reference>
<protein>
    <submittedName>
        <fullName evidence="1">Uncharacterized protein</fullName>
    </submittedName>
</protein>
<proteinExistence type="predicted"/>
<dbReference type="AlphaFoldDB" id="A0A0K2TF42"/>
<evidence type="ECO:0000313" key="1">
    <source>
        <dbReference type="EMBL" id="CDW24202.1"/>
    </source>
</evidence>
<accession>A0A0K2TF42</accession>
<dbReference type="EMBL" id="HACA01006841">
    <property type="protein sequence ID" value="CDW24202.1"/>
    <property type="molecule type" value="Transcribed_RNA"/>
</dbReference>
<sequence>IRVFRGTPFEKSNNSSFKSIHVIHHTQTRRLFFRGGLILIFHKCNDIILLTGSVIVVDTSFSEHLESRPSYDSILIRKFFFSCTIHFDNFDSPFLELRSSSFDFCKRVVI</sequence>